<dbReference type="RefSeq" id="WP_197662176.1">
    <property type="nucleotide sequence ID" value="NZ_JAEAGR010000015.1"/>
</dbReference>
<evidence type="ECO:0000256" key="7">
    <source>
        <dbReference type="HAMAP-Rule" id="MF_00258"/>
    </source>
</evidence>
<dbReference type="InterPro" id="IPR001920">
    <property type="entry name" value="Asp/Glu_race"/>
</dbReference>
<evidence type="ECO:0000256" key="5">
    <source>
        <dbReference type="ARBA" id="ARBA00023235"/>
    </source>
</evidence>
<sequence length="260" mass="29377">MKIGFFDSGIGGLTVLHQALSEVPADEFIYYADTDHVPYGTKSREEIIAYVDSAVNFLVCQEVAAIVIACNTATSAAIDTMRSKYRIPILGMEPAVKVAVKNASNKRIMIIATPLTVREEKLHNLLKQVDEERKVDLLPLPKLVLFAEEGQFNTEEVERYLVEELSRFNLDDYSTLVLGCTHFNYFKDTLRKVLPEDIVFIDGIQGTINHLKNVLGINGVSKEGIPLIQYFKSGREVKDEIERRNLTGYLKRADEMSRFL</sequence>
<keyword evidence="6 7" id="KW-0961">Cell wall biogenesis/degradation</keyword>
<reference evidence="8" key="1">
    <citation type="submission" date="2020-12" db="EMBL/GenBank/DDBJ databases">
        <title>M. sibirica DSM 26468T genome.</title>
        <authorList>
            <person name="Thieme N."/>
            <person name="Rettenmaier R."/>
            <person name="Zverlov V."/>
            <person name="Liebl W."/>
        </authorList>
    </citation>
    <scope>NUCLEOTIDE SEQUENCE</scope>
    <source>
        <strain evidence="8">DSM 26468</strain>
    </source>
</reference>
<dbReference type="GO" id="GO:0008360">
    <property type="term" value="P:regulation of cell shape"/>
    <property type="evidence" value="ECO:0007669"/>
    <property type="project" value="UniProtKB-KW"/>
</dbReference>
<evidence type="ECO:0000313" key="8">
    <source>
        <dbReference type="EMBL" id="MBH1941931.1"/>
    </source>
</evidence>
<keyword evidence="3 7" id="KW-0133">Cell shape</keyword>
<dbReference type="Gene3D" id="3.40.50.1860">
    <property type="match status" value="2"/>
</dbReference>
<evidence type="ECO:0000256" key="4">
    <source>
        <dbReference type="ARBA" id="ARBA00022984"/>
    </source>
</evidence>
<accession>A0A8J7KU05</accession>
<dbReference type="SUPFAM" id="SSF53681">
    <property type="entry name" value="Aspartate/glutamate racemase"/>
    <property type="match status" value="2"/>
</dbReference>
<feature type="binding site" evidence="7">
    <location>
        <begin position="181"/>
        <end position="182"/>
    </location>
    <ligand>
        <name>substrate</name>
    </ligand>
</feature>
<dbReference type="HAMAP" id="MF_00258">
    <property type="entry name" value="Glu_racemase"/>
    <property type="match status" value="1"/>
</dbReference>
<keyword evidence="4 7" id="KW-0573">Peptidoglycan synthesis</keyword>
<evidence type="ECO:0000256" key="3">
    <source>
        <dbReference type="ARBA" id="ARBA00022960"/>
    </source>
</evidence>
<feature type="active site" description="Proton donor/acceptor" evidence="7">
    <location>
        <position position="70"/>
    </location>
</feature>
<dbReference type="InterPro" id="IPR018187">
    <property type="entry name" value="Asp/Glu_racemase_AS_1"/>
</dbReference>
<keyword evidence="5 7" id="KW-0413">Isomerase</keyword>
<dbReference type="Pfam" id="PF01177">
    <property type="entry name" value="Asp_Glu_race"/>
    <property type="match status" value="1"/>
</dbReference>
<evidence type="ECO:0000313" key="9">
    <source>
        <dbReference type="Proteomes" id="UP000623269"/>
    </source>
</evidence>
<dbReference type="UniPathway" id="UPA00219"/>
<dbReference type="GO" id="GO:0071555">
    <property type="term" value="P:cell wall organization"/>
    <property type="evidence" value="ECO:0007669"/>
    <property type="project" value="UniProtKB-KW"/>
</dbReference>
<protein>
    <recommendedName>
        <fullName evidence="2 7">Glutamate racemase</fullName>
        <ecNumber evidence="2 7">5.1.1.3</ecNumber>
    </recommendedName>
</protein>
<dbReference type="AlphaFoldDB" id="A0A8J7KU05"/>
<comment type="catalytic activity">
    <reaction evidence="1 7">
        <text>L-glutamate = D-glutamate</text>
        <dbReference type="Rhea" id="RHEA:12813"/>
        <dbReference type="ChEBI" id="CHEBI:29985"/>
        <dbReference type="ChEBI" id="CHEBI:29986"/>
        <dbReference type="EC" id="5.1.1.3"/>
    </reaction>
</comment>
<dbReference type="GO" id="GO:0008881">
    <property type="term" value="F:glutamate racemase activity"/>
    <property type="evidence" value="ECO:0007669"/>
    <property type="project" value="UniProtKB-UniRule"/>
</dbReference>
<evidence type="ECO:0000256" key="2">
    <source>
        <dbReference type="ARBA" id="ARBA00013090"/>
    </source>
</evidence>
<feature type="binding site" evidence="7">
    <location>
        <begin position="39"/>
        <end position="40"/>
    </location>
    <ligand>
        <name>substrate</name>
    </ligand>
</feature>
<comment type="similarity">
    <text evidence="7">Belongs to the aspartate/glutamate racemases family.</text>
</comment>
<proteinExistence type="inferred from homology"/>
<organism evidence="8 9">
    <name type="scientific">Mobilitalea sibirica</name>
    <dbReference type="NCBI Taxonomy" id="1462919"/>
    <lineage>
        <taxon>Bacteria</taxon>
        <taxon>Bacillati</taxon>
        <taxon>Bacillota</taxon>
        <taxon>Clostridia</taxon>
        <taxon>Lachnospirales</taxon>
        <taxon>Lachnospiraceae</taxon>
        <taxon>Mobilitalea</taxon>
    </lineage>
</organism>
<evidence type="ECO:0000256" key="1">
    <source>
        <dbReference type="ARBA" id="ARBA00001602"/>
    </source>
</evidence>
<dbReference type="PANTHER" id="PTHR21198:SF3">
    <property type="entry name" value="GLUTAMATE RACEMASE"/>
    <property type="match status" value="1"/>
</dbReference>
<feature type="active site" description="Proton donor/acceptor" evidence="7">
    <location>
        <position position="180"/>
    </location>
</feature>
<feature type="binding site" evidence="7">
    <location>
        <begin position="71"/>
        <end position="72"/>
    </location>
    <ligand>
        <name>substrate</name>
    </ligand>
</feature>
<dbReference type="Proteomes" id="UP000623269">
    <property type="component" value="Unassembled WGS sequence"/>
</dbReference>
<comment type="function">
    <text evidence="7">Provides the (R)-glutamate required for cell wall biosynthesis.</text>
</comment>
<keyword evidence="9" id="KW-1185">Reference proteome</keyword>
<name>A0A8J7KU05_9FIRM</name>
<dbReference type="EC" id="5.1.1.3" evidence="2 7"/>
<dbReference type="InterPro" id="IPR004391">
    <property type="entry name" value="Glu_race"/>
</dbReference>
<dbReference type="EMBL" id="JAEAGR010000015">
    <property type="protein sequence ID" value="MBH1941931.1"/>
    <property type="molecule type" value="Genomic_DNA"/>
</dbReference>
<evidence type="ECO:0000256" key="6">
    <source>
        <dbReference type="ARBA" id="ARBA00023316"/>
    </source>
</evidence>
<dbReference type="InterPro" id="IPR015942">
    <property type="entry name" value="Asp/Glu/hydantoin_racemase"/>
</dbReference>
<feature type="binding site" evidence="7">
    <location>
        <begin position="7"/>
        <end position="8"/>
    </location>
    <ligand>
        <name>substrate</name>
    </ligand>
</feature>
<dbReference type="NCBIfam" id="TIGR00067">
    <property type="entry name" value="glut_race"/>
    <property type="match status" value="1"/>
</dbReference>
<dbReference type="PROSITE" id="PS00923">
    <property type="entry name" value="ASP_GLU_RACEMASE_1"/>
    <property type="match status" value="1"/>
</dbReference>
<gene>
    <name evidence="7 8" type="primary">murI</name>
    <name evidence="8" type="ORF">I5677_13595</name>
</gene>
<comment type="caution">
    <text evidence="8">The sequence shown here is derived from an EMBL/GenBank/DDBJ whole genome shotgun (WGS) entry which is preliminary data.</text>
</comment>
<comment type="pathway">
    <text evidence="7">Cell wall biogenesis; peptidoglycan biosynthesis.</text>
</comment>
<dbReference type="GO" id="GO:0009252">
    <property type="term" value="P:peptidoglycan biosynthetic process"/>
    <property type="evidence" value="ECO:0007669"/>
    <property type="project" value="UniProtKB-UniRule"/>
</dbReference>
<dbReference type="PANTHER" id="PTHR21198">
    <property type="entry name" value="GLUTAMATE RACEMASE"/>
    <property type="match status" value="1"/>
</dbReference>